<name>A0ABS2MQ04_9FIRM</name>
<organism evidence="1 2">
    <name type="scientific">Fusibacter tunisiensis</name>
    <dbReference type="NCBI Taxonomy" id="1008308"/>
    <lineage>
        <taxon>Bacteria</taxon>
        <taxon>Bacillati</taxon>
        <taxon>Bacillota</taxon>
        <taxon>Clostridia</taxon>
        <taxon>Eubacteriales</taxon>
        <taxon>Eubacteriales Family XII. Incertae Sedis</taxon>
        <taxon>Fusibacter</taxon>
    </lineage>
</organism>
<gene>
    <name evidence="1" type="ORF">JOC49_000982</name>
</gene>
<comment type="caution">
    <text evidence="1">The sequence shown here is derived from an EMBL/GenBank/DDBJ whole genome shotgun (WGS) entry which is preliminary data.</text>
</comment>
<accession>A0ABS2MQ04</accession>
<protein>
    <submittedName>
        <fullName evidence="1">Uncharacterized protein</fullName>
    </submittedName>
</protein>
<sequence>MTFQKEVMDMKHNLKISVSKMPQTGGIVTCRNVTVRERILRFLLGDKQRVTILIPGDSVQELAICETRKGGNELEQSKVTV</sequence>
<keyword evidence="2" id="KW-1185">Reference proteome</keyword>
<proteinExistence type="predicted"/>
<evidence type="ECO:0000313" key="1">
    <source>
        <dbReference type="EMBL" id="MBM7561462.1"/>
    </source>
</evidence>
<dbReference type="EMBL" id="JAFBDT010000005">
    <property type="protein sequence ID" value="MBM7561462.1"/>
    <property type="molecule type" value="Genomic_DNA"/>
</dbReference>
<reference evidence="1 2" key="1">
    <citation type="submission" date="2021-01" db="EMBL/GenBank/DDBJ databases">
        <title>Genomic Encyclopedia of Type Strains, Phase IV (KMG-IV): sequencing the most valuable type-strain genomes for metagenomic binning, comparative biology and taxonomic classification.</title>
        <authorList>
            <person name="Goeker M."/>
        </authorList>
    </citation>
    <scope>NUCLEOTIDE SEQUENCE [LARGE SCALE GENOMIC DNA]</scope>
    <source>
        <strain evidence="1 2">DSM 24436</strain>
    </source>
</reference>
<evidence type="ECO:0000313" key="2">
    <source>
        <dbReference type="Proteomes" id="UP000767854"/>
    </source>
</evidence>
<dbReference type="Proteomes" id="UP000767854">
    <property type="component" value="Unassembled WGS sequence"/>
</dbReference>